<dbReference type="AlphaFoldDB" id="A0A1F6FHL9"/>
<gene>
    <name evidence="2" type="ORF">A3G90_04880</name>
</gene>
<dbReference type="EMBL" id="MFMM01000001">
    <property type="protein sequence ID" value="OGG85355.1"/>
    <property type="molecule type" value="Genomic_DNA"/>
</dbReference>
<dbReference type="Proteomes" id="UP000177325">
    <property type="component" value="Unassembled WGS sequence"/>
</dbReference>
<dbReference type="STRING" id="1798525.A3G90_04880"/>
<dbReference type="GO" id="GO:0016758">
    <property type="term" value="F:hexosyltransferase activity"/>
    <property type="evidence" value="ECO:0007669"/>
    <property type="project" value="UniProtKB-ARBA"/>
</dbReference>
<dbReference type="InterPro" id="IPR029044">
    <property type="entry name" value="Nucleotide-diphossugar_trans"/>
</dbReference>
<dbReference type="PANTHER" id="PTHR22916:SF3">
    <property type="entry name" value="UDP-GLCNAC:BETAGAL BETA-1,3-N-ACETYLGLUCOSAMINYLTRANSFERASE-LIKE PROTEIN 1"/>
    <property type="match status" value="1"/>
</dbReference>
<dbReference type="PANTHER" id="PTHR22916">
    <property type="entry name" value="GLYCOSYLTRANSFERASE"/>
    <property type="match status" value="1"/>
</dbReference>
<accession>A0A1F6FHL9</accession>
<protein>
    <recommendedName>
        <fullName evidence="1">Glycosyltransferase 2-like domain-containing protein</fullName>
    </recommendedName>
</protein>
<reference evidence="2 3" key="1">
    <citation type="journal article" date="2016" name="Nat. Commun.">
        <title>Thousands of microbial genomes shed light on interconnected biogeochemical processes in an aquifer system.</title>
        <authorList>
            <person name="Anantharaman K."/>
            <person name="Brown C.T."/>
            <person name="Hug L.A."/>
            <person name="Sharon I."/>
            <person name="Castelle C.J."/>
            <person name="Probst A.J."/>
            <person name="Thomas B.C."/>
            <person name="Singh A."/>
            <person name="Wilkins M.J."/>
            <person name="Karaoz U."/>
            <person name="Brodie E.L."/>
            <person name="Williams K.H."/>
            <person name="Hubbard S.S."/>
            <person name="Banfield J.F."/>
        </authorList>
    </citation>
    <scope>NUCLEOTIDE SEQUENCE [LARGE SCALE GENOMIC DNA]</scope>
</reference>
<dbReference type="InterPro" id="IPR001173">
    <property type="entry name" value="Glyco_trans_2-like"/>
</dbReference>
<proteinExistence type="predicted"/>
<dbReference type="SUPFAM" id="SSF53448">
    <property type="entry name" value="Nucleotide-diphospho-sugar transferases"/>
    <property type="match status" value="1"/>
</dbReference>
<comment type="caution">
    <text evidence="2">The sequence shown here is derived from an EMBL/GenBank/DDBJ whole genome shotgun (WGS) entry which is preliminary data.</text>
</comment>
<dbReference type="Pfam" id="PF00535">
    <property type="entry name" value="Glycos_transf_2"/>
    <property type="match status" value="1"/>
</dbReference>
<evidence type="ECO:0000259" key="1">
    <source>
        <dbReference type="Pfam" id="PF00535"/>
    </source>
</evidence>
<sequence length="262" mass="29564">MDTTTEVKTKPLVTILMLTYNRAHFLPEAIDSVLHQTCSDWELVIIDDGSTDGTKDLIASYTDPRIRYIRHEDNAGLFVRRVESLSYATGVYTAILDSDDYWPGENKLTEQVAFLDINPEYVVVGTQAELIDAEGKNLGSYQVATTDSDIRNIILRRNQFIHSSLLIRTETLKKTDGYQPTLAEDLELVLQLGKHGKLANLPFPHTAHREHSDSENDHGIKMARGVDWIIARHAYAYHHAISARLFSKLRLSLGSLKAFLSQ</sequence>
<evidence type="ECO:0000313" key="2">
    <source>
        <dbReference type="EMBL" id="OGG85355.1"/>
    </source>
</evidence>
<dbReference type="Gene3D" id="3.90.550.10">
    <property type="entry name" value="Spore Coat Polysaccharide Biosynthesis Protein SpsA, Chain A"/>
    <property type="match status" value="1"/>
</dbReference>
<organism evidence="2 3">
    <name type="scientific">Candidatus Kaiserbacteria bacterium RIFCSPLOWO2_12_FULL_45_26</name>
    <dbReference type="NCBI Taxonomy" id="1798525"/>
    <lineage>
        <taxon>Bacteria</taxon>
        <taxon>Candidatus Kaiseribacteriota</taxon>
    </lineage>
</organism>
<dbReference type="CDD" id="cd00761">
    <property type="entry name" value="Glyco_tranf_GTA_type"/>
    <property type="match status" value="1"/>
</dbReference>
<evidence type="ECO:0000313" key="3">
    <source>
        <dbReference type="Proteomes" id="UP000177325"/>
    </source>
</evidence>
<feature type="domain" description="Glycosyltransferase 2-like" evidence="1">
    <location>
        <begin position="14"/>
        <end position="155"/>
    </location>
</feature>
<name>A0A1F6FHL9_9BACT</name>